<comment type="caution">
    <text evidence="1">The sequence shown here is derived from an EMBL/GenBank/DDBJ whole genome shotgun (WGS) entry which is preliminary data.</text>
</comment>
<dbReference type="EMBL" id="JACRVF010000001">
    <property type="protein sequence ID" value="MBC5991942.1"/>
    <property type="molecule type" value="Genomic_DNA"/>
</dbReference>
<evidence type="ECO:0000313" key="2">
    <source>
        <dbReference type="Proteomes" id="UP000603640"/>
    </source>
</evidence>
<accession>A0A923SHV1</accession>
<dbReference type="RefSeq" id="WP_187065913.1">
    <property type="nucleotide sequence ID" value="NZ_JACRVF010000001.1"/>
</dbReference>
<dbReference type="AlphaFoldDB" id="A0A923SHV1"/>
<protein>
    <submittedName>
        <fullName evidence="1">Uncharacterized protein</fullName>
    </submittedName>
</protein>
<gene>
    <name evidence="1" type="ORF">H8S84_03735</name>
</gene>
<keyword evidence="2" id="KW-1185">Reference proteome</keyword>
<sequence length="125" mass="13880">MKQPVLFKDPYLSVQAYAGPTDGSVSTVSALLRSASYTILLDQAATEVLVGYLRVIRAYYNLDGRPKQQIQILYRQLVAQLANALQGSSRSTATVADITQLIQRLGCMHDWARQQQNAQLSYKST</sequence>
<name>A0A923SHV1_9BACT</name>
<organism evidence="1 2">
    <name type="scientific">Pontibacter cellulosilyticus</name>
    <dbReference type="NCBI Taxonomy" id="1720253"/>
    <lineage>
        <taxon>Bacteria</taxon>
        <taxon>Pseudomonadati</taxon>
        <taxon>Bacteroidota</taxon>
        <taxon>Cytophagia</taxon>
        <taxon>Cytophagales</taxon>
        <taxon>Hymenobacteraceae</taxon>
        <taxon>Pontibacter</taxon>
    </lineage>
</organism>
<evidence type="ECO:0000313" key="1">
    <source>
        <dbReference type="EMBL" id="MBC5991942.1"/>
    </source>
</evidence>
<reference evidence="1" key="1">
    <citation type="submission" date="2020-08" db="EMBL/GenBank/DDBJ databases">
        <title>Pontibacter sp. SD6 16S ribosomal RNA gene Genome sequencing and assembly.</title>
        <authorList>
            <person name="Kang M."/>
        </authorList>
    </citation>
    <scope>NUCLEOTIDE SEQUENCE</scope>
    <source>
        <strain evidence="1">SD6</strain>
    </source>
</reference>
<dbReference type="Proteomes" id="UP000603640">
    <property type="component" value="Unassembled WGS sequence"/>
</dbReference>
<proteinExistence type="predicted"/>